<accession>A0ABR2R233</accession>
<dbReference type="EMBL" id="JBBPBN010000028">
    <property type="protein sequence ID" value="KAK9006819.1"/>
    <property type="molecule type" value="Genomic_DNA"/>
</dbReference>
<name>A0ABR2R233_9ROSI</name>
<dbReference type="PANTHER" id="PTHR31623:SF36">
    <property type="entry name" value="STEMMADENINE O-ACETYLTRANSFERASE-LIKE"/>
    <property type="match status" value="1"/>
</dbReference>
<keyword evidence="2" id="KW-0808">Transferase</keyword>
<dbReference type="InterPro" id="IPR023213">
    <property type="entry name" value="CAT-like_dom_sf"/>
</dbReference>
<gene>
    <name evidence="4" type="ORF">V6N11_019150</name>
</gene>
<comment type="similarity">
    <text evidence="1">Belongs to the plant acyltransferase family.</text>
</comment>
<organism evidence="4 5">
    <name type="scientific">Hibiscus sabdariffa</name>
    <name type="common">roselle</name>
    <dbReference type="NCBI Taxonomy" id="183260"/>
    <lineage>
        <taxon>Eukaryota</taxon>
        <taxon>Viridiplantae</taxon>
        <taxon>Streptophyta</taxon>
        <taxon>Embryophyta</taxon>
        <taxon>Tracheophyta</taxon>
        <taxon>Spermatophyta</taxon>
        <taxon>Magnoliopsida</taxon>
        <taxon>eudicotyledons</taxon>
        <taxon>Gunneridae</taxon>
        <taxon>Pentapetalae</taxon>
        <taxon>rosids</taxon>
        <taxon>malvids</taxon>
        <taxon>Malvales</taxon>
        <taxon>Malvaceae</taxon>
        <taxon>Malvoideae</taxon>
        <taxon>Hibiscus</taxon>
    </lineage>
</organism>
<reference evidence="4 5" key="1">
    <citation type="journal article" date="2024" name="G3 (Bethesda)">
        <title>Genome assembly of Hibiscus sabdariffa L. provides insights into metabolisms of medicinal natural products.</title>
        <authorList>
            <person name="Kim T."/>
        </authorList>
    </citation>
    <scope>NUCLEOTIDE SEQUENCE [LARGE SCALE GENOMIC DNA]</scope>
    <source>
        <strain evidence="4">TK-2024</strain>
        <tissue evidence="4">Old leaves</tissue>
    </source>
</reference>
<dbReference type="Gene3D" id="3.30.559.10">
    <property type="entry name" value="Chloramphenicol acetyltransferase-like domain"/>
    <property type="match status" value="1"/>
</dbReference>
<evidence type="ECO:0000313" key="5">
    <source>
        <dbReference type="Proteomes" id="UP001396334"/>
    </source>
</evidence>
<evidence type="ECO:0000256" key="1">
    <source>
        <dbReference type="ARBA" id="ARBA00009861"/>
    </source>
</evidence>
<dbReference type="PANTHER" id="PTHR31623">
    <property type="entry name" value="F21J9.9"/>
    <property type="match status" value="1"/>
</dbReference>
<evidence type="ECO:0000256" key="3">
    <source>
        <dbReference type="ARBA" id="ARBA00023315"/>
    </source>
</evidence>
<comment type="caution">
    <text evidence="4">The sequence shown here is derived from an EMBL/GenBank/DDBJ whole genome shotgun (WGS) entry which is preliminary data.</text>
</comment>
<evidence type="ECO:0000313" key="4">
    <source>
        <dbReference type="EMBL" id="KAK9006819.1"/>
    </source>
</evidence>
<sequence length="215" mass="24435">MEVQITSMQMVNPSPSELHLLKPFKLSLLDQLGPRKYTSIFLFFAKPSDSYIDSSQSSDQLKQSLSKALTQFNLFITDFNEGVPYVEARVKGRLSNFVEKTEKLEAMNQFLPCRPFRYIQDPTAHQLAIQLNIFDCAFSCGSNDEIPYPGLLRASSRLFPPIGSFPENAALENLFFNDGRRKLTRSFVFDANEITTLRLKVKSKSLEHPSRALAQ</sequence>
<keyword evidence="3" id="KW-0012">Acyltransferase</keyword>
<evidence type="ECO:0000256" key="2">
    <source>
        <dbReference type="ARBA" id="ARBA00022679"/>
    </source>
</evidence>
<protein>
    <submittedName>
        <fullName evidence="4">Uncharacterized protein</fullName>
    </submittedName>
</protein>
<keyword evidence="5" id="KW-1185">Reference proteome</keyword>
<dbReference type="Proteomes" id="UP001396334">
    <property type="component" value="Unassembled WGS sequence"/>
</dbReference>
<dbReference type="Pfam" id="PF02458">
    <property type="entry name" value="Transferase"/>
    <property type="match status" value="1"/>
</dbReference>
<proteinExistence type="inferred from homology"/>